<feature type="region of interest" description="Disordered" evidence="1">
    <location>
        <begin position="415"/>
        <end position="491"/>
    </location>
</feature>
<dbReference type="AlphaFoldDB" id="A0AAX6IKZ1"/>
<feature type="region of interest" description="Disordered" evidence="1">
    <location>
        <begin position="285"/>
        <end position="306"/>
    </location>
</feature>
<feature type="region of interest" description="Disordered" evidence="1">
    <location>
        <begin position="541"/>
        <end position="561"/>
    </location>
</feature>
<dbReference type="PANTHER" id="PTHR34457">
    <property type="entry name" value="EMBRYO DEFECTIVE 2410"/>
    <property type="match status" value="1"/>
</dbReference>
<reference evidence="3" key="2">
    <citation type="submission" date="2023-04" db="EMBL/GenBank/DDBJ databases">
        <authorList>
            <person name="Bruccoleri R.E."/>
            <person name="Oakeley E.J."/>
            <person name="Faust A.-M."/>
            <person name="Dessus-Babus S."/>
            <person name="Altorfer M."/>
            <person name="Burckhardt D."/>
            <person name="Oertli M."/>
            <person name="Naumann U."/>
            <person name="Petersen F."/>
            <person name="Wong J."/>
        </authorList>
    </citation>
    <scope>NUCLEOTIDE SEQUENCE</scope>
    <source>
        <strain evidence="3">GSM-AAB239-AS_SAM_17_03QT</strain>
        <tissue evidence="3">Leaf</tissue>
    </source>
</reference>
<sequence>MSVEHLHSSLRGLPLQLSSKQRSVRKSALLVKGKPVVRASFDFLLPRRSWKWYGEASFSHVRGEGVRLSPRNSDFRSRFRVCCTKESFPKTKALIRSITPCWKEGLLFFRCSIFVAVISAIGMLVWYGQVKARSFVEARLLPSVCSILGDYLQRELDVGRVQSISPLGITLQSCSIGPHREEFSCGEVSTMKLRIRPFASLRRGKIVIDAVLSKPCILVAQKEDFSWLGIPPASESGLLRHLSTEEGIDYRTKVRRIAREESAAQWSRERVEAAKQAAELGYVLPQGNSKSSLDDDLKDDSTRSSEKGRSGLFYCMDEKMHLKDDHCVDNGIEYGLKHADLEKSFGVKVPRQGQKLWSKLIPYSLRRKFKRDARRKLLLESGSTAGQRNLMRSAAAALAYFQGVDSGGYFTESFPKQGRESSNGNCADSGVEGVTSNGGLSSSKGDTTGSRNDQIKSSSLSNLCSVNGGESVKLPPEASDGHSVNKGMLDPSDIQLVNDGNTKSRHFTEFNHWKGHSDDVSLNCHPFLMVLEKFKSNQNKLSRTNANNTSDFGNESTVMCSPSNEHVKHRSAYDGDQEVDKLQDPVLNQGFNFRRFGTCAQMHRTRPFWPLHLKPWSYTFPFTVKELFSGYFGDQFQNHKSGFSLKSEDFDAELAVEANEDHMDGIQKVLPITLDSVYFTGGTLMLLGFGDQEPRQMVKVDGCVRFQNQYNRIHVQLNGDCTEWKSDPTPQSGGQLSIDVFVDTLEQKWHANLKIANLFAPLFERILEIPITWFKGRASGEVHICMSKMDTFPNLHGQLDVTGLSFQILDAPSHFSEVTASLCFRGQRVFLHNTSGWFGDAPLEASGDFGINPDDGEFHLMCQVPCVEVNALMKTLKMKPLMFPWLAQ</sequence>
<evidence type="ECO:0000256" key="1">
    <source>
        <dbReference type="SAM" id="MobiDB-lite"/>
    </source>
</evidence>
<dbReference type="InterPro" id="IPR053022">
    <property type="entry name" value="Chloroplast_translocon_comp"/>
</dbReference>
<dbReference type="PANTHER" id="PTHR34457:SF3">
    <property type="entry name" value="PROTEIN TIC236, CHLOROPLASTIC"/>
    <property type="match status" value="1"/>
</dbReference>
<protein>
    <submittedName>
        <fullName evidence="3">Uncharacterized protein</fullName>
    </submittedName>
</protein>
<dbReference type="EMBL" id="JANAVB010000199">
    <property type="protein sequence ID" value="KAJ6853899.1"/>
    <property type="molecule type" value="Genomic_DNA"/>
</dbReference>
<keyword evidence="2" id="KW-1133">Transmembrane helix</keyword>
<keyword evidence="4" id="KW-1185">Reference proteome</keyword>
<feature type="transmembrane region" description="Helical" evidence="2">
    <location>
        <begin position="106"/>
        <end position="127"/>
    </location>
</feature>
<keyword evidence="2" id="KW-0472">Membrane</keyword>
<gene>
    <name evidence="3" type="ORF">M6B38_101165</name>
</gene>
<evidence type="ECO:0000313" key="4">
    <source>
        <dbReference type="Proteomes" id="UP001140949"/>
    </source>
</evidence>
<keyword evidence="2" id="KW-0812">Transmembrane</keyword>
<evidence type="ECO:0000313" key="3">
    <source>
        <dbReference type="EMBL" id="KAJ6853899.1"/>
    </source>
</evidence>
<organism evidence="3 4">
    <name type="scientific">Iris pallida</name>
    <name type="common">Sweet iris</name>
    <dbReference type="NCBI Taxonomy" id="29817"/>
    <lineage>
        <taxon>Eukaryota</taxon>
        <taxon>Viridiplantae</taxon>
        <taxon>Streptophyta</taxon>
        <taxon>Embryophyta</taxon>
        <taxon>Tracheophyta</taxon>
        <taxon>Spermatophyta</taxon>
        <taxon>Magnoliopsida</taxon>
        <taxon>Liliopsida</taxon>
        <taxon>Asparagales</taxon>
        <taxon>Iridaceae</taxon>
        <taxon>Iridoideae</taxon>
        <taxon>Irideae</taxon>
        <taxon>Iris</taxon>
    </lineage>
</organism>
<dbReference type="Proteomes" id="UP001140949">
    <property type="component" value="Unassembled WGS sequence"/>
</dbReference>
<name>A0AAX6IKZ1_IRIPA</name>
<reference evidence="3" key="1">
    <citation type="journal article" date="2023" name="GigaByte">
        <title>Genome assembly of the bearded iris, Iris pallida Lam.</title>
        <authorList>
            <person name="Bruccoleri R.E."/>
            <person name="Oakeley E.J."/>
            <person name="Faust A.M.E."/>
            <person name="Altorfer M."/>
            <person name="Dessus-Babus S."/>
            <person name="Burckhardt D."/>
            <person name="Oertli M."/>
            <person name="Naumann U."/>
            <person name="Petersen F."/>
            <person name="Wong J."/>
        </authorList>
    </citation>
    <scope>NUCLEOTIDE SEQUENCE</scope>
    <source>
        <strain evidence="3">GSM-AAB239-AS_SAM_17_03QT</strain>
    </source>
</reference>
<feature type="compositionally biased region" description="Polar residues" evidence="1">
    <location>
        <begin position="434"/>
        <end position="465"/>
    </location>
</feature>
<accession>A0AAX6IKZ1</accession>
<evidence type="ECO:0000256" key="2">
    <source>
        <dbReference type="SAM" id="Phobius"/>
    </source>
</evidence>
<feature type="compositionally biased region" description="Basic and acidic residues" evidence="1">
    <location>
        <begin position="292"/>
        <end position="306"/>
    </location>
</feature>
<comment type="caution">
    <text evidence="3">The sequence shown here is derived from an EMBL/GenBank/DDBJ whole genome shotgun (WGS) entry which is preliminary data.</text>
</comment>
<proteinExistence type="predicted"/>